<proteinExistence type="predicted"/>
<name>A0AAD9LKQ6_BABDI</name>
<keyword evidence="3" id="KW-1185">Reference proteome</keyword>
<feature type="region of interest" description="Disordered" evidence="1">
    <location>
        <begin position="28"/>
        <end position="58"/>
    </location>
</feature>
<accession>A0AAD9LKQ6</accession>
<dbReference type="AlphaFoldDB" id="A0AAD9LKQ6"/>
<organism evidence="2 3">
    <name type="scientific">Babesia divergens</name>
    <dbReference type="NCBI Taxonomy" id="32595"/>
    <lineage>
        <taxon>Eukaryota</taxon>
        <taxon>Sar</taxon>
        <taxon>Alveolata</taxon>
        <taxon>Apicomplexa</taxon>
        <taxon>Aconoidasida</taxon>
        <taxon>Piroplasmida</taxon>
        <taxon>Babesiidae</taxon>
        <taxon>Babesia</taxon>
    </lineage>
</organism>
<dbReference type="EMBL" id="JAHBMH010000007">
    <property type="protein sequence ID" value="KAK1939846.1"/>
    <property type="molecule type" value="Genomic_DNA"/>
</dbReference>
<evidence type="ECO:0000313" key="3">
    <source>
        <dbReference type="Proteomes" id="UP001195914"/>
    </source>
</evidence>
<gene>
    <name evidence="2" type="ORF">X943_003900</name>
</gene>
<comment type="caution">
    <text evidence="2">The sequence shown here is derived from an EMBL/GenBank/DDBJ whole genome shotgun (WGS) entry which is preliminary data.</text>
</comment>
<reference evidence="2" key="2">
    <citation type="submission" date="2021-05" db="EMBL/GenBank/DDBJ databases">
        <authorList>
            <person name="Pain A."/>
        </authorList>
    </citation>
    <scope>NUCLEOTIDE SEQUENCE</scope>
    <source>
        <strain evidence="2">1802A</strain>
    </source>
</reference>
<evidence type="ECO:0000256" key="1">
    <source>
        <dbReference type="SAM" id="MobiDB-lite"/>
    </source>
</evidence>
<reference evidence="2" key="1">
    <citation type="journal article" date="2014" name="Nucleic Acids Res.">
        <title>The evolutionary dynamics of variant antigen genes in Babesia reveal a history of genomic innovation underlying host-parasite interaction.</title>
        <authorList>
            <person name="Jackson A.P."/>
            <person name="Otto T.D."/>
            <person name="Darby A."/>
            <person name="Ramaprasad A."/>
            <person name="Xia D."/>
            <person name="Echaide I.E."/>
            <person name="Farber M."/>
            <person name="Gahlot S."/>
            <person name="Gamble J."/>
            <person name="Gupta D."/>
            <person name="Gupta Y."/>
            <person name="Jackson L."/>
            <person name="Malandrin L."/>
            <person name="Malas T.B."/>
            <person name="Moussa E."/>
            <person name="Nair M."/>
            <person name="Reid A.J."/>
            <person name="Sanders M."/>
            <person name="Sharma J."/>
            <person name="Tracey A."/>
            <person name="Quail M.A."/>
            <person name="Weir W."/>
            <person name="Wastling J.M."/>
            <person name="Hall N."/>
            <person name="Willadsen P."/>
            <person name="Lingelbach K."/>
            <person name="Shiels B."/>
            <person name="Tait A."/>
            <person name="Berriman M."/>
            <person name="Allred D.R."/>
            <person name="Pain A."/>
        </authorList>
    </citation>
    <scope>NUCLEOTIDE SEQUENCE</scope>
    <source>
        <strain evidence="2">1802A</strain>
    </source>
</reference>
<protein>
    <submittedName>
        <fullName evidence="2">Uncharacterized protein</fullName>
    </submittedName>
</protein>
<sequence>MSFDHIESPALKEFNSHCQGLLDFSTEHKDEAESDSALGNGSDRKTSPSLRGANSAASVASDSADIRIPDLSDSYTHVSAATPALSRETPKTAKAKTIRDLDCEECLRRIHSLSAGDNVYFRRGVLGMGLDAEPTKPGDYVEGRVICFSFDKLKRYVIVTLEGYGFLKFTFGDLYRMSVDKNVCLQRLQNPGSVAKSVKQKRQRLDYEDEYLMRRSCKGQLVTGADESDYSHIQEDSCPQYTSAAPSAKVQCTTEAGEVRTRPIPTGVETFCKCRFINKVEFVRKLRGIISQNKQDFFEKTSAMQELRLIMTQNVRAYELEMVAYLLEEDPWSHSANPQERPSEEGVQEIINQYKAAVSNNEYVTLFAQWQKYQKALKNEAKAATSAQVAKATT</sequence>
<evidence type="ECO:0000313" key="2">
    <source>
        <dbReference type="EMBL" id="KAK1939846.1"/>
    </source>
</evidence>
<dbReference type="Proteomes" id="UP001195914">
    <property type="component" value="Unassembled WGS sequence"/>
</dbReference>